<keyword evidence="3" id="KW-1185">Reference proteome</keyword>
<gene>
    <name evidence="2" type="ORF">JCM9152_3192</name>
</gene>
<keyword evidence="1" id="KW-0812">Transmembrane</keyword>
<dbReference type="EMBL" id="BAUU01000023">
    <property type="protein sequence ID" value="GAE31707.1"/>
    <property type="molecule type" value="Genomic_DNA"/>
</dbReference>
<name>W4QIG8_9BACI</name>
<protein>
    <recommendedName>
        <fullName evidence="4">YESV protein</fullName>
    </recommendedName>
</protein>
<dbReference type="RefSeq" id="WP_035345733.1">
    <property type="nucleotide sequence ID" value="NZ_BAUU01000023.1"/>
</dbReference>
<dbReference type="OrthoDB" id="2182676at2"/>
<keyword evidence="1" id="KW-1133">Transmembrane helix</keyword>
<feature type="transmembrane region" description="Helical" evidence="1">
    <location>
        <begin position="156"/>
        <end position="176"/>
    </location>
</feature>
<feature type="transmembrane region" description="Helical" evidence="1">
    <location>
        <begin position="114"/>
        <end position="135"/>
    </location>
</feature>
<comment type="caution">
    <text evidence="2">The sequence shown here is derived from an EMBL/GenBank/DDBJ whole genome shotgun (WGS) entry which is preliminary data.</text>
</comment>
<feature type="transmembrane region" description="Helical" evidence="1">
    <location>
        <begin position="182"/>
        <end position="200"/>
    </location>
</feature>
<evidence type="ECO:0008006" key="4">
    <source>
        <dbReference type="Google" id="ProtNLM"/>
    </source>
</evidence>
<dbReference type="Pfam" id="PF04854">
    <property type="entry name" value="DUF624"/>
    <property type="match status" value="1"/>
</dbReference>
<feature type="transmembrane region" description="Helical" evidence="1">
    <location>
        <begin position="83"/>
        <end position="102"/>
    </location>
</feature>
<dbReference type="Proteomes" id="UP000018895">
    <property type="component" value="Unassembled WGS sequence"/>
</dbReference>
<dbReference type="InterPro" id="IPR006938">
    <property type="entry name" value="DUF624"/>
</dbReference>
<evidence type="ECO:0000256" key="1">
    <source>
        <dbReference type="SAM" id="Phobius"/>
    </source>
</evidence>
<sequence>MNQGSMSGFITYFYRFGDYFMVLLYVNLLWICFTLLGGILFGWAPSTTAMFAVLRKRIMEKNEPIFSEFWKVYRQEFLRANGLGLVALVVAYILAVNIQYFAVETAWLFIAVRYMIIAIMIITAIMLLYVFPLLVHYETTLYHHIKNSLFLTIYQPVRTIVTVGLCLLVVQILAIFPVFIPFFGVSLFAFVVMWTTYYTFRHVERRQKEIQEELENQET</sequence>
<keyword evidence="1" id="KW-0472">Membrane</keyword>
<accession>W4QIG8</accession>
<reference evidence="2" key="1">
    <citation type="journal article" date="2014" name="Genome Announc.">
        <title>Draft Genome Sequences of Three Alkaliphilic Bacillus Strains, Bacillus wakoensis JCM 9140T, Bacillus akibai JCM 9157T, and Bacillus hemicellulosilyticus JCM 9152T.</title>
        <authorList>
            <person name="Yuki M."/>
            <person name="Oshima K."/>
            <person name="Suda W."/>
            <person name="Oshida Y."/>
            <person name="Kitamura K."/>
            <person name="Iida T."/>
            <person name="Hattori M."/>
            <person name="Ohkuma M."/>
        </authorList>
    </citation>
    <scope>NUCLEOTIDE SEQUENCE [LARGE SCALE GENOMIC DNA]</scope>
    <source>
        <strain evidence="2">JCM 9152</strain>
    </source>
</reference>
<evidence type="ECO:0000313" key="2">
    <source>
        <dbReference type="EMBL" id="GAE31707.1"/>
    </source>
</evidence>
<dbReference type="STRING" id="1236971.JCM9152_3192"/>
<proteinExistence type="predicted"/>
<organism evidence="2 3">
    <name type="scientific">Halalkalibacter hemicellulosilyticusJCM 9152</name>
    <dbReference type="NCBI Taxonomy" id="1236971"/>
    <lineage>
        <taxon>Bacteria</taxon>
        <taxon>Bacillati</taxon>
        <taxon>Bacillota</taxon>
        <taxon>Bacilli</taxon>
        <taxon>Bacillales</taxon>
        <taxon>Bacillaceae</taxon>
        <taxon>Halalkalibacter</taxon>
    </lineage>
</organism>
<evidence type="ECO:0000313" key="3">
    <source>
        <dbReference type="Proteomes" id="UP000018895"/>
    </source>
</evidence>
<feature type="transmembrane region" description="Helical" evidence="1">
    <location>
        <begin position="20"/>
        <end position="53"/>
    </location>
</feature>
<dbReference type="AlphaFoldDB" id="W4QIG8"/>